<dbReference type="Pfam" id="PF04230">
    <property type="entry name" value="PS_pyruv_trans"/>
    <property type="match status" value="1"/>
</dbReference>
<feature type="domain" description="Polysaccharide pyruvyl transferase" evidence="1">
    <location>
        <begin position="16"/>
        <end position="281"/>
    </location>
</feature>
<name>A0A1T1GRL3_9GAMM</name>
<sequence>MKHFFILNDTRTNLHHGCEVVMNNLYSLIQKNHPDAKFSQLCTGQTISEEKWLELLKDIDIVLINGEGTLHDAAPFGEFLLKLGSIAKQQGKPVFLLNSTWENNPTSWNELIQDFDGLYVRDKKSLATLQPQHPHCEYAADLTFYSSHQFNPTHTTESATTRPAQVIVNDSVYSHVSDALFAYAEKQRFDYHPITKNLPLDAQTIGYNPKKMKKLKQYNLLSKFTFGLYKPRRYYQDFNYCIDDTQAFKQKMLASDLVITGRYHCLCFCLQMQIPVLIVASNTSKTHNLLNDAQVTDRHIRLEDLNQLSLEQLYAKAKFSDEEKLRLQSFDQQTKLKHEQIFSQICA</sequence>
<dbReference type="PANTHER" id="PTHR36836:SF1">
    <property type="entry name" value="COLANIC ACID BIOSYNTHESIS PROTEIN WCAK"/>
    <property type="match status" value="1"/>
</dbReference>
<dbReference type="EMBL" id="MVKX01000010">
    <property type="protein sequence ID" value="OOV80252.1"/>
    <property type="molecule type" value="Genomic_DNA"/>
</dbReference>
<dbReference type="AlphaFoldDB" id="A0A1T1GRL3"/>
<dbReference type="Proteomes" id="UP000191160">
    <property type="component" value="Unassembled WGS sequence"/>
</dbReference>
<evidence type="ECO:0000313" key="2">
    <source>
        <dbReference type="EMBL" id="OOV80252.1"/>
    </source>
</evidence>
<reference evidence="2 3" key="1">
    <citation type="submission" date="2017-02" db="EMBL/GenBank/DDBJ databases">
        <title>Acinetobacter sp. ANC 4945, whole genome shotgun sequencing project.</title>
        <authorList>
            <person name="Radolfova-Krizova L."/>
            <person name="Al Atrouni A."/>
            <person name="Nemec A."/>
        </authorList>
    </citation>
    <scope>NUCLEOTIDE SEQUENCE [LARGE SCALE GENOMIC DNA]</scope>
    <source>
        <strain evidence="2 3">ANC 4945</strain>
    </source>
</reference>
<proteinExistence type="predicted"/>
<accession>A0A1T1GRL3</accession>
<evidence type="ECO:0000259" key="1">
    <source>
        <dbReference type="Pfam" id="PF04230"/>
    </source>
</evidence>
<dbReference type="PANTHER" id="PTHR36836">
    <property type="entry name" value="COLANIC ACID BIOSYNTHESIS PROTEIN WCAK"/>
    <property type="match status" value="1"/>
</dbReference>
<evidence type="ECO:0000313" key="3">
    <source>
        <dbReference type="Proteomes" id="UP000191160"/>
    </source>
</evidence>
<protein>
    <recommendedName>
        <fullName evidence="1">Polysaccharide pyruvyl transferase domain-containing protein</fullName>
    </recommendedName>
</protein>
<dbReference type="RefSeq" id="WP_143221619.1">
    <property type="nucleotide sequence ID" value="NZ_JAMCOZ010000016.1"/>
</dbReference>
<organism evidence="2 3">
    <name type="scientific">Acinetobacter amyesii</name>
    <dbReference type="NCBI Taxonomy" id="2942470"/>
    <lineage>
        <taxon>Bacteria</taxon>
        <taxon>Pseudomonadati</taxon>
        <taxon>Pseudomonadota</taxon>
        <taxon>Gammaproteobacteria</taxon>
        <taxon>Moraxellales</taxon>
        <taxon>Moraxellaceae</taxon>
        <taxon>Acinetobacter</taxon>
    </lineage>
</organism>
<comment type="caution">
    <text evidence="2">The sequence shown here is derived from an EMBL/GenBank/DDBJ whole genome shotgun (WGS) entry which is preliminary data.</text>
</comment>
<keyword evidence="3" id="KW-1185">Reference proteome</keyword>
<gene>
    <name evidence="2" type="ORF">B1202_14165</name>
</gene>
<dbReference type="InterPro" id="IPR007345">
    <property type="entry name" value="Polysacch_pyruvyl_Trfase"/>
</dbReference>